<dbReference type="EMBL" id="UYRW01002581">
    <property type="protein sequence ID" value="VDK85876.1"/>
    <property type="molecule type" value="Genomic_DNA"/>
</dbReference>
<sequence>MEDDISRTSAPVRQLVEHFDHLLSNEEMKKIGEADDALHDENLTILDETQTAKPLNDPIAPENSLAFSDQVRYI</sequence>
<accession>A0A182EGW4</accession>
<reference evidence="1 2" key="2">
    <citation type="submission" date="2018-08" db="EMBL/GenBank/DDBJ databases">
        <authorList>
            <person name="Laetsch R D."/>
            <person name="Stevens L."/>
            <person name="Kumar S."/>
            <person name="Blaxter L. M."/>
        </authorList>
    </citation>
    <scope>NUCLEOTIDE SEQUENCE [LARGE SCALE GENOMIC DNA]</scope>
</reference>
<name>A0A182EGW4_ONCOC</name>
<organism evidence="3">
    <name type="scientific">Onchocerca ochengi</name>
    <name type="common">Filarial nematode worm</name>
    <dbReference type="NCBI Taxonomy" id="42157"/>
    <lineage>
        <taxon>Eukaryota</taxon>
        <taxon>Metazoa</taxon>
        <taxon>Ecdysozoa</taxon>
        <taxon>Nematoda</taxon>
        <taxon>Chromadorea</taxon>
        <taxon>Rhabditida</taxon>
        <taxon>Spirurina</taxon>
        <taxon>Spiruromorpha</taxon>
        <taxon>Filarioidea</taxon>
        <taxon>Onchocercidae</taxon>
        <taxon>Onchocerca</taxon>
    </lineage>
</organism>
<dbReference type="WBParaSite" id="nOo.2.0.1.t07338-RA">
    <property type="protein sequence ID" value="nOo.2.0.1.t07338-RA"/>
    <property type="gene ID" value="nOo.2.0.1.g07338"/>
</dbReference>
<dbReference type="AlphaFoldDB" id="A0A182EGW4"/>
<keyword evidence="2" id="KW-1185">Reference proteome</keyword>
<evidence type="ECO:0000313" key="1">
    <source>
        <dbReference type="EMBL" id="VDK85876.1"/>
    </source>
</evidence>
<evidence type="ECO:0000313" key="3">
    <source>
        <dbReference type="WBParaSite" id="nOo.2.0.1.t07338-RA"/>
    </source>
</evidence>
<dbReference type="STRING" id="42157.A0A182EGW4"/>
<dbReference type="Proteomes" id="UP000271087">
    <property type="component" value="Unassembled WGS sequence"/>
</dbReference>
<proteinExistence type="predicted"/>
<evidence type="ECO:0000313" key="2">
    <source>
        <dbReference type="Proteomes" id="UP000271087"/>
    </source>
</evidence>
<reference evidence="3" key="1">
    <citation type="submission" date="2016-06" db="UniProtKB">
        <authorList>
            <consortium name="WormBaseParasite"/>
        </authorList>
    </citation>
    <scope>IDENTIFICATION</scope>
</reference>
<protein>
    <submittedName>
        <fullName evidence="3">Vps4_C domain-containing protein</fullName>
    </submittedName>
</protein>
<gene>
    <name evidence="1" type="ORF">NOO_LOCUS7338</name>
</gene>
<dbReference type="OrthoDB" id="10533863at2759"/>